<sequence>MFRYLTSFHYHRETDLAAIGAAYGGPYEVFADSGAFSAATTGSTIKLADYAAWLHQWRHVITTAATLDVIGDPDATHRNTLALEDQGIRVLPVFHIGSPWRRLEALCASYRYIALGGMVPYARRTDDVMRWLIRAFRIARHHGAVYHGFGQTRFATIAALPFYTVDSSSWASGARFGVMSLWDSQHSRIVQLTVGRPAEARKHAGLLRTHGADPAVVGRRGFATKAGKPPEQFQAEDTMIRATPAVAYGRLGRWLERRHHVAPPPGWTSTGTGLFLADTDTKNFTVAARALAADARKDNTS</sequence>
<evidence type="ECO:0000313" key="2">
    <source>
        <dbReference type="Proteomes" id="UP000007842"/>
    </source>
</evidence>
<accession>G8WRD4</accession>
<dbReference type="EMBL" id="CP003219">
    <property type="protein sequence ID" value="AEW92951.1"/>
    <property type="molecule type" value="Genomic_DNA"/>
</dbReference>
<dbReference type="PATRIC" id="fig|1003195.29.peg.579"/>
<gene>
    <name evidence="1" type="ordered locus">SCATT_05800</name>
</gene>
<evidence type="ECO:0000313" key="1">
    <source>
        <dbReference type="EMBL" id="AEW92951.1"/>
    </source>
</evidence>
<dbReference type="KEGG" id="scy:SCATT_05800"/>
<dbReference type="eggNOG" id="ENOG5033FIF">
    <property type="taxonomic scope" value="Bacteria"/>
</dbReference>
<keyword evidence="2" id="KW-1185">Reference proteome</keyword>
<dbReference type="Proteomes" id="UP000007842">
    <property type="component" value="Chromosome"/>
</dbReference>
<dbReference type="OrthoDB" id="4324733at2"/>
<reference evidence="2" key="1">
    <citation type="submission" date="2011-12" db="EMBL/GenBank/DDBJ databases">
        <title>Complete genome sequence of Streptomyces cattleya strain DSM 46488.</title>
        <authorList>
            <person name="Ou H.-Y."/>
            <person name="Li P."/>
            <person name="Zhao C."/>
            <person name="O'Hagan D."/>
            <person name="Deng Z."/>
        </authorList>
    </citation>
    <scope>NUCLEOTIDE SEQUENCE [LARGE SCALE GENOMIC DNA]</scope>
    <source>
        <strain evidence="2">ATCC 35852 / DSM 46488 / JCM 4925 / NBRC 14057 / NRRL 8057</strain>
    </source>
</reference>
<dbReference type="HOGENOM" id="CLU_924122_0_0_11"/>
<dbReference type="RefSeq" id="WP_014627371.1">
    <property type="nucleotide sequence ID" value="NC_016111.1"/>
</dbReference>
<dbReference type="AlphaFoldDB" id="G8WRD4"/>
<protein>
    <submittedName>
        <fullName evidence="1">Mycobacteriophage GP2 protein</fullName>
    </submittedName>
</protein>
<organism evidence="1 2">
    <name type="scientific">Streptantibioticus cattleyicolor (strain ATCC 35852 / DSM 46488 / JCM 4925 / NBRC 14057 / NRRL 8057)</name>
    <name type="common">Streptomyces cattleya</name>
    <dbReference type="NCBI Taxonomy" id="1003195"/>
    <lineage>
        <taxon>Bacteria</taxon>
        <taxon>Bacillati</taxon>
        <taxon>Actinomycetota</taxon>
        <taxon>Actinomycetes</taxon>
        <taxon>Kitasatosporales</taxon>
        <taxon>Streptomycetaceae</taxon>
        <taxon>Streptantibioticus</taxon>
    </lineage>
</organism>
<dbReference type="STRING" id="1003195.SCATT_05800"/>
<proteinExistence type="predicted"/>
<name>G8WRD4_STREN</name>